<dbReference type="EMBL" id="JAIWYP010000001">
    <property type="protein sequence ID" value="KAH3882792.1"/>
    <property type="molecule type" value="Genomic_DNA"/>
</dbReference>
<dbReference type="Proteomes" id="UP000828390">
    <property type="component" value="Unassembled WGS sequence"/>
</dbReference>
<evidence type="ECO:0008006" key="3">
    <source>
        <dbReference type="Google" id="ProtNLM"/>
    </source>
</evidence>
<dbReference type="Gene3D" id="3.40.50.300">
    <property type="entry name" value="P-loop containing nucleotide triphosphate hydrolases"/>
    <property type="match status" value="1"/>
</dbReference>
<keyword evidence="2" id="KW-1185">Reference proteome</keyword>
<reference evidence="1" key="2">
    <citation type="submission" date="2020-11" db="EMBL/GenBank/DDBJ databases">
        <authorList>
            <person name="McCartney M.A."/>
            <person name="Auch B."/>
            <person name="Kono T."/>
            <person name="Mallez S."/>
            <person name="Becker A."/>
            <person name="Gohl D.M."/>
            <person name="Silverstein K.A.T."/>
            <person name="Koren S."/>
            <person name="Bechman K.B."/>
            <person name="Herman A."/>
            <person name="Abrahante J.E."/>
            <person name="Garbe J."/>
        </authorList>
    </citation>
    <scope>NUCLEOTIDE SEQUENCE</scope>
    <source>
        <strain evidence="1">Duluth1</strain>
        <tissue evidence="1">Whole animal</tissue>
    </source>
</reference>
<dbReference type="InterPro" id="IPR027417">
    <property type="entry name" value="P-loop_NTPase"/>
</dbReference>
<comment type="caution">
    <text evidence="1">The sequence shown here is derived from an EMBL/GenBank/DDBJ whole genome shotgun (WGS) entry which is preliminary data.</text>
</comment>
<reference evidence="1" key="1">
    <citation type="journal article" date="2019" name="bioRxiv">
        <title>The Genome of the Zebra Mussel, Dreissena polymorpha: A Resource for Invasive Species Research.</title>
        <authorList>
            <person name="McCartney M.A."/>
            <person name="Auch B."/>
            <person name="Kono T."/>
            <person name="Mallez S."/>
            <person name="Zhang Y."/>
            <person name="Obille A."/>
            <person name="Becker A."/>
            <person name="Abrahante J.E."/>
            <person name="Garbe J."/>
            <person name="Badalamenti J.P."/>
            <person name="Herman A."/>
            <person name="Mangelson H."/>
            <person name="Liachko I."/>
            <person name="Sullivan S."/>
            <person name="Sone E.D."/>
            <person name="Koren S."/>
            <person name="Silverstein K.A.T."/>
            <person name="Beckman K.B."/>
            <person name="Gohl D.M."/>
        </authorList>
    </citation>
    <scope>NUCLEOTIDE SEQUENCE</scope>
    <source>
        <strain evidence="1">Duluth1</strain>
        <tissue evidence="1">Whole animal</tissue>
    </source>
</reference>
<dbReference type="SUPFAM" id="SSF52540">
    <property type="entry name" value="P-loop containing nucleoside triphosphate hydrolases"/>
    <property type="match status" value="1"/>
</dbReference>
<sequence>MDIEQQKAFDLCLEGHNVLITGQAGTGKTFLLTRIASALKAQGKHVQVTCTTGIASTAFSADLKATTIHRWTGLHDGRYAAKQTAELIMTSPKHENTLAEIRKNDVLIIVEVSMLSRLLFDQLE</sequence>
<protein>
    <recommendedName>
        <fullName evidence="3">ATP-dependent DNA helicase</fullName>
    </recommendedName>
</protein>
<evidence type="ECO:0000313" key="2">
    <source>
        <dbReference type="Proteomes" id="UP000828390"/>
    </source>
</evidence>
<gene>
    <name evidence="1" type="ORF">DPMN_006737</name>
</gene>
<dbReference type="AlphaFoldDB" id="A0A9D4MX41"/>
<name>A0A9D4MX41_DREPO</name>
<proteinExistence type="predicted"/>
<organism evidence="1 2">
    <name type="scientific">Dreissena polymorpha</name>
    <name type="common">Zebra mussel</name>
    <name type="synonym">Mytilus polymorpha</name>
    <dbReference type="NCBI Taxonomy" id="45954"/>
    <lineage>
        <taxon>Eukaryota</taxon>
        <taxon>Metazoa</taxon>
        <taxon>Spiralia</taxon>
        <taxon>Lophotrochozoa</taxon>
        <taxon>Mollusca</taxon>
        <taxon>Bivalvia</taxon>
        <taxon>Autobranchia</taxon>
        <taxon>Heteroconchia</taxon>
        <taxon>Euheterodonta</taxon>
        <taxon>Imparidentia</taxon>
        <taxon>Neoheterodontei</taxon>
        <taxon>Myida</taxon>
        <taxon>Dreissenoidea</taxon>
        <taxon>Dreissenidae</taxon>
        <taxon>Dreissena</taxon>
    </lineage>
</organism>
<evidence type="ECO:0000313" key="1">
    <source>
        <dbReference type="EMBL" id="KAH3882792.1"/>
    </source>
</evidence>
<dbReference type="Pfam" id="PF13604">
    <property type="entry name" value="AAA_30"/>
    <property type="match status" value="1"/>
</dbReference>
<accession>A0A9D4MX41</accession>